<proteinExistence type="inferred from homology"/>
<feature type="transmembrane region" description="Helical" evidence="12">
    <location>
        <begin position="125"/>
        <end position="151"/>
    </location>
</feature>
<comment type="similarity">
    <text evidence="11">Belongs to the peptidase M48 family.</text>
</comment>
<feature type="domain" description="Peptidase M48" evidence="13">
    <location>
        <begin position="12"/>
        <end position="231"/>
    </location>
</feature>
<comment type="caution">
    <text evidence="14">The sequence shown here is derived from an EMBL/GenBank/DDBJ whole genome shotgun (WGS) entry which is preliminary data.</text>
</comment>
<organism evidence="14 15">
    <name type="scientific">Limosilactobacillus coleohominis</name>
    <dbReference type="NCBI Taxonomy" id="181675"/>
    <lineage>
        <taxon>Bacteria</taxon>
        <taxon>Bacillati</taxon>
        <taxon>Bacillota</taxon>
        <taxon>Bacilli</taxon>
        <taxon>Lactobacillales</taxon>
        <taxon>Lactobacillaceae</taxon>
        <taxon>Limosilactobacillus</taxon>
    </lineage>
</organism>
<evidence type="ECO:0000256" key="4">
    <source>
        <dbReference type="ARBA" id="ARBA00022692"/>
    </source>
</evidence>
<dbReference type="Proteomes" id="UP000785625">
    <property type="component" value="Unassembled WGS sequence"/>
</dbReference>
<keyword evidence="4 12" id="KW-0812">Transmembrane</keyword>
<evidence type="ECO:0000313" key="14">
    <source>
        <dbReference type="EMBL" id="MBM6940912.1"/>
    </source>
</evidence>
<evidence type="ECO:0000256" key="7">
    <source>
        <dbReference type="ARBA" id="ARBA00022833"/>
    </source>
</evidence>
<sequence>MSADPKVKMFDNVVTELALAYGMKKPATFIVEGTQEPNAFATGNPDRSGVAITRPLLDMLNREELSGVMGHELAHIAAEDSQTTMRFALFVSGLSFVVIMGWALVRFGLLFIADSDDEHGWQSKAVVGCFSIMGLVVVIAGYIGKLCAILLKFAMSRTREYDADAMSAKVNQNPNGLIQSLYKIDDWVAQQSGKIDSELSPKFSNLYLVDTKTHLLDNHPSTKDRIERLKEV</sequence>
<dbReference type="InterPro" id="IPR001915">
    <property type="entry name" value="Peptidase_M48"/>
</dbReference>
<protein>
    <submittedName>
        <fullName evidence="14">M48 family metalloprotease</fullName>
    </submittedName>
</protein>
<dbReference type="PANTHER" id="PTHR43221">
    <property type="entry name" value="PROTEASE HTPX"/>
    <property type="match status" value="1"/>
</dbReference>
<evidence type="ECO:0000256" key="3">
    <source>
        <dbReference type="ARBA" id="ARBA00022670"/>
    </source>
</evidence>
<evidence type="ECO:0000256" key="8">
    <source>
        <dbReference type="ARBA" id="ARBA00022989"/>
    </source>
</evidence>
<keyword evidence="8 12" id="KW-1133">Transmembrane helix</keyword>
<comment type="cofactor">
    <cofactor evidence="11">
        <name>Zn(2+)</name>
        <dbReference type="ChEBI" id="CHEBI:29105"/>
    </cofactor>
    <text evidence="11">Binds 1 zinc ion per subunit.</text>
</comment>
<dbReference type="RefSeq" id="WP_204785197.1">
    <property type="nucleotide sequence ID" value="NZ_CALVGD010000077.1"/>
</dbReference>
<keyword evidence="5" id="KW-0479">Metal-binding</keyword>
<keyword evidence="7 11" id="KW-0862">Zinc</keyword>
<evidence type="ECO:0000256" key="5">
    <source>
        <dbReference type="ARBA" id="ARBA00022723"/>
    </source>
</evidence>
<reference evidence="14 15" key="1">
    <citation type="journal article" date="2021" name="Sci. Rep.">
        <title>The distribution of antibiotic resistance genes in chicken gut microbiota commensals.</title>
        <authorList>
            <person name="Juricova H."/>
            <person name="Matiasovicova J."/>
            <person name="Kubasova T."/>
            <person name="Cejkova D."/>
            <person name="Rychlik I."/>
        </authorList>
    </citation>
    <scope>NUCLEOTIDE SEQUENCE [LARGE SCALE GENOMIC DNA]</scope>
    <source>
        <strain evidence="14 15">An574</strain>
    </source>
</reference>
<gene>
    <name evidence="14" type="ORF">H5975_05380</name>
</gene>
<keyword evidence="10 12" id="KW-0472">Membrane</keyword>
<evidence type="ECO:0000256" key="1">
    <source>
        <dbReference type="ARBA" id="ARBA00004651"/>
    </source>
</evidence>
<name>A0ABS2GX97_9LACO</name>
<feature type="transmembrane region" description="Helical" evidence="12">
    <location>
        <begin position="87"/>
        <end position="113"/>
    </location>
</feature>
<dbReference type="Gene3D" id="3.30.2010.10">
    <property type="entry name" value="Metalloproteases ('zincins'), catalytic domain"/>
    <property type="match status" value="1"/>
</dbReference>
<evidence type="ECO:0000256" key="10">
    <source>
        <dbReference type="ARBA" id="ARBA00023136"/>
    </source>
</evidence>
<evidence type="ECO:0000313" key="15">
    <source>
        <dbReference type="Proteomes" id="UP000785625"/>
    </source>
</evidence>
<comment type="subcellular location">
    <subcellularLocation>
        <location evidence="1">Cell membrane</location>
        <topology evidence="1">Multi-pass membrane protein</topology>
    </subcellularLocation>
</comment>
<keyword evidence="6 11" id="KW-0378">Hydrolase</keyword>
<evidence type="ECO:0000256" key="12">
    <source>
        <dbReference type="SAM" id="Phobius"/>
    </source>
</evidence>
<dbReference type="InterPro" id="IPR050083">
    <property type="entry name" value="HtpX_protease"/>
</dbReference>
<dbReference type="EMBL" id="JACJKU010000046">
    <property type="protein sequence ID" value="MBM6940912.1"/>
    <property type="molecule type" value="Genomic_DNA"/>
</dbReference>
<evidence type="ECO:0000256" key="11">
    <source>
        <dbReference type="RuleBase" id="RU003983"/>
    </source>
</evidence>
<keyword evidence="15" id="KW-1185">Reference proteome</keyword>
<keyword evidence="2" id="KW-1003">Cell membrane</keyword>
<evidence type="ECO:0000256" key="9">
    <source>
        <dbReference type="ARBA" id="ARBA00023049"/>
    </source>
</evidence>
<dbReference type="GO" id="GO:0008237">
    <property type="term" value="F:metallopeptidase activity"/>
    <property type="evidence" value="ECO:0007669"/>
    <property type="project" value="UniProtKB-KW"/>
</dbReference>
<keyword evidence="9 11" id="KW-0482">Metalloprotease</keyword>
<dbReference type="Pfam" id="PF01435">
    <property type="entry name" value="Peptidase_M48"/>
    <property type="match status" value="1"/>
</dbReference>
<dbReference type="PANTHER" id="PTHR43221:SF1">
    <property type="entry name" value="PROTEASE HTPX"/>
    <property type="match status" value="1"/>
</dbReference>
<evidence type="ECO:0000259" key="13">
    <source>
        <dbReference type="Pfam" id="PF01435"/>
    </source>
</evidence>
<keyword evidence="3 11" id="KW-0645">Protease</keyword>
<evidence type="ECO:0000256" key="6">
    <source>
        <dbReference type="ARBA" id="ARBA00022801"/>
    </source>
</evidence>
<evidence type="ECO:0000256" key="2">
    <source>
        <dbReference type="ARBA" id="ARBA00022475"/>
    </source>
</evidence>
<accession>A0ABS2GX97</accession>